<dbReference type="GO" id="GO:0016020">
    <property type="term" value="C:membrane"/>
    <property type="evidence" value="ECO:0007669"/>
    <property type="project" value="UniProtKB-SubCell"/>
</dbReference>
<evidence type="ECO:0000256" key="5">
    <source>
        <dbReference type="SAM" id="Phobius"/>
    </source>
</evidence>
<keyword evidence="2 5" id="KW-0812">Transmembrane</keyword>
<feature type="transmembrane region" description="Helical" evidence="5">
    <location>
        <begin position="12"/>
        <end position="41"/>
    </location>
</feature>
<keyword evidence="4 5" id="KW-0472">Membrane</keyword>
<keyword evidence="3 5" id="KW-1133">Transmembrane helix</keyword>
<evidence type="ECO:0000256" key="2">
    <source>
        <dbReference type="ARBA" id="ARBA00022692"/>
    </source>
</evidence>
<evidence type="ECO:0000256" key="1">
    <source>
        <dbReference type="ARBA" id="ARBA00004370"/>
    </source>
</evidence>
<dbReference type="InterPro" id="IPR019424">
    <property type="entry name" value="7TM_GPCR_Srsx"/>
</dbReference>
<evidence type="ECO:0000313" key="6">
    <source>
        <dbReference type="EMBL" id="GMS93694.1"/>
    </source>
</evidence>
<dbReference type="SMART" id="SM01381">
    <property type="entry name" value="7TM_GPCR_Srsx"/>
    <property type="match status" value="1"/>
</dbReference>
<accession>A0AAV5THB2</accession>
<dbReference type="InterPro" id="IPR047130">
    <property type="entry name" value="7TM_GPCR_Srsx_nematod"/>
</dbReference>
<dbReference type="GO" id="GO:0004930">
    <property type="term" value="F:G protein-coupled receptor activity"/>
    <property type="evidence" value="ECO:0007669"/>
    <property type="project" value="InterPro"/>
</dbReference>
<feature type="transmembrane region" description="Helical" evidence="5">
    <location>
        <begin position="142"/>
        <end position="162"/>
    </location>
</feature>
<dbReference type="InterPro" id="IPR000276">
    <property type="entry name" value="GPCR_Rhodpsn"/>
</dbReference>
<protein>
    <recommendedName>
        <fullName evidence="8">G protein-coupled receptor</fullName>
    </recommendedName>
</protein>
<dbReference type="PANTHER" id="PTHR23360:SF5">
    <property type="entry name" value="G-PROTEIN COUPLED RECEPTORS FAMILY 1 PROFILE DOMAIN-CONTAINING PROTEIN"/>
    <property type="match status" value="1"/>
</dbReference>
<evidence type="ECO:0000256" key="3">
    <source>
        <dbReference type="ARBA" id="ARBA00022989"/>
    </source>
</evidence>
<dbReference type="Pfam" id="PF10320">
    <property type="entry name" value="7TM_GPCR_Srsx"/>
    <property type="match status" value="1"/>
</dbReference>
<comment type="subcellular location">
    <subcellularLocation>
        <location evidence="1">Membrane</location>
    </subcellularLocation>
</comment>
<sequence>MIVIDRSNWNLARAFFSIISLSATIGICCNFLLFLTTGSFLAQLPMLFDFHIEMDSNICDVIMFLPGMGIAIGNGCILCIGVDRMFSVIFSTRYRSLNKLYYHSLVKMPTIPLVKTLKYAFITYQYVRRVLCEVLSPYPNGGVVLFAQSVLVINCVSSVVYFKTWLELRSHAEFFFCIKRKQSFTPDSTVMKRIVKSLFIIVTVDVSGWFITPGLFTVYETLNL</sequence>
<reference evidence="6" key="1">
    <citation type="submission" date="2023-10" db="EMBL/GenBank/DDBJ databases">
        <title>Genome assembly of Pristionchus species.</title>
        <authorList>
            <person name="Yoshida K."/>
            <person name="Sommer R.J."/>
        </authorList>
    </citation>
    <scope>NUCLEOTIDE SEQUENCE</scope>
    <source>
        <strain evidence="6">RS0144</strain>
    </source>
</reference>
<organism evidence="6 7">
    <name type="scientific">Pristionchus entomophagus</name>
    <dbReference type="NCBI Taxonomy" id="358040"/>
    <lineage>
        <taxon>Eukaryota</taxon>
        <taxon>Metazoa</taxon>
        <taxon>Ecdysozoa</taxon>
        <taxon>Nematoda</taxon>
        <taxon>Chromadorea</taxon>
        <taxon>Rhabditida</taxon>
        <taxon>Rhabditina</taxon>
        <taxon>Diplogasteromorpha</taxon>
        <taxon>Diplogasteroidea</taxon>
        <taxon>Neodiplogasteridae</taxon>
        <taxon>Pristionchus</taxon>
    </lineage>
</organism>
<keyword evidence="7" id="KW-1185">Reference proteome</keyword>
<dbReference type="Gene3D" id="1.20.1070.10">
    <property type="entry name" value="Rhodopsin 7-helix transmembrane proteins"/>
    <property type="match status" value="1"/>
</dbReference>
<feature type="transmembrane region" description="Helical" evidence="5">
    <location>
        <begin position="61"/>
        <end position="80"/>
    </location>
</feature>
<evidence type="ECO:0008006" key="8">
    <source>
        <dbReference type="Google" id="ProtNLM"/>
    </source>
</evidence>
<proteinExistence type="predicted"/>
<name>A0AAV5THB2_9BILA</name>
<gene>
    <name evidence="6" type="ORF">PENTCL1PPCAC_15869</name>
</gene>
<evidence type="ECO:0000256" key="4">
    <source>
        <dbReference type="ARBA" id="ARBA00023136"/>
    </source>
</evidence>
<dbReference type="AlphaFoldDB" id="A0AAV5THB2"/>
<dbReference type="PANTHER" id="PTHR23360">
    <property type="entry name" value="G-PROTEIN COUPLED RECEPTORS FAMILY 1 PROFILE DOMAIN-CONTAINING PROTEIN-RELATED"/>
    <property type="match status" value="1"/>
</dbReference>
<feature type="transmembrane region" description="Helical" evidence="5">
    <location>
        <begin position="100"/>
        <end position="122"/>
    </location>
</feature>
<feature type="transmembrane region" description="Helical" evidence="5">
    <location>
        <begin position="198"/>
        <end position="219"/>
    </location>
</feature>
<dbReference type="Proteomes" id="UP001432027">
    <property type="component" value="Unassembled WGS sequence"/>
</dbReference>
<feature type="non-terminal residue" evidence="6">
    <location>
        <position position="224"/>
    </location>
</feature>
<evidence type="ECO:0000313" key="7">
    <source>
        <dbReference type="Proteomes" id="UP001432027"/>
    </source>
</evidence>
<dbReference type="EMBL" id="BTSX01000004">
    <property type="protein sequence ID" value="GMS93694.1"/>
    <property type="molecule type" value="Genomic_DNA"/>
</dbReference>
<comment type="caution">
    <text evidence="6">The sequence shown here is derived from an EMBL/GenBank/DDBJ whole genome shotgun (WGS) entry which is preliminary data.</text>
</comment>